<dbReference type="SMART" id="SM00862">
    <property type="entry name" value="Trans_reg_C"/>
    <property type="match status" value="1"/>
</dbReference>
<dbReference type="PROSITE" id="PS51755">
    <property type="entry name" value="OMPR_PHOB"/>
    <property type="match status" value="1"/>
</dbReference>
<dbReference type="InterPro" id="IPR036388">
    <property type="entry name" value="WH-like_DNA-bd_sf"/>
</dbReference>
<evidence type="ECO:0000256" key="1">
    <source>
        <dbReference type="ARBA" id="ARBA00023125"/>
    </source>
</evidence>
<dbReference type="Gene3D" id="1.10.10.10">
    <property type="entry name" value="Winged helix-like DNA-binding domain superfamily/Winged helix DNA-binding domain"/>
    <property type="match status" value="1"/>
</dbReference>
<feature type="DNA-binding region" description="OmpR/PhoB-type" evidence="2">
    <location>
        <begin position="170"/>
        <end position="269"/>
    </location>
</feature>
<reference evidence="4 5" key="1">
    <citation type="submission" date="2020-02" db="EMBL/GenBank/DDBJ databases">
        <authorList>
            <person name="Hogendoorn C."/>
        </authorList>
    </citation>
    <scope>NUCLEOTIDE SEQUENCE [LARGE SCALE GENOMIC DNA]</scope>
    <source>
        <strain evidence="4">METHB21</strain>
    </source>
</reference>
<dbReference type="Proteomes" id="UP000494216">
    <property type="component" value="Unassembled WGS sequence"/>
</dbReference>
<evidence type="ECO:0000313" key="5">
    <source>
        <dbReference type="Proteomes" id="UP000494216"/>
    </source>
</evidence>
<evidence type="ECO:0000256" key="2">
    <source>
        <dbReference type="PROSITE-ProRule" id="PRU01091"/>
    </source>
</evidence>
<gene>
    <name evidence="4" type="ORF">METHB2_470028</name>
</gene>
<dbReference type="RefSeq" id="WP_174626509.1">
    <property type="nucleotide sequence ID" value="NZ_CADCXN010000077.1"/>
</dbReference>
<name>A0A8S0X8Y2_9GAMM</name>
<dbReference type="InterPro" id="IPR001867">
    <property type="entry name" value="OmpR/PhoB-type_DNA-bd"/>
</dbReference>
<accession>A0A8S0X8Y2</accession>
<dbReference type="GO" id="GO:0000160">
    <property type="term" value="P:phosphorelay signal transduction system"/>
    <property type="evidence" value="ECO:0007669"/>
    <property type="project" value="InterPro"/>
</dbReference>
<dbReference type="InterPro" id="IPR016032">
    <property type="entry name" value="Sig_transdc_resp-reg_C-effctor"/>
</dbReference>
<evidence type="ECO:0000313" key="4">
    <source>
        <dbReference type="EMBL" id="CAA9891664.1"/>
    </source>
</evidence>
<feature type="domain" description="OmpR/PhoB-type" evidence="3">
    <location>
        <begin position="170"/>
        <end position="269"/>
    </location>
</feature>
<dbReference type="GO" id="GO:0003677">
    <property type="term" value="F:DNA binding"/>
    <property type="evidence" value="ECO:0007669"/>
    <property type="project" value="UniProtKB-UniRule"/>
</dbReference>
<dbReference type="GO" id="GO:0006355">
    <property type="term" value="P:regulation of DNA-templated transcription"/>
    <property type="evidence" value="ECO:0007669"/>
    <property type="project" value="InterPro"/>
</dbReference>
<evidence type="ECO:0000259" key="3">
    <source>
        <dbReference type="PROSITE" id="PS51755"/>
    </source>
</evidence>
<keyword evidence="5" id="KW-1185">Reference proteome</keyword>
<dbReference type="Pfam" id="PF00486">
    <property type="entry name" value="Trans_reg_C"/>
    <property type="match status" value="1"/>
</dbReference>
<proteinExistence type="predicted"/>
<dbReference type="InterPro" id="IPR011006">
    <property type="entry name" value="CheY-like_superfamily"/>
</dbReference>
<protein>
    <submittedName>
        <fullName evidence="4">DNA-binding response OmpR family regulator</fullName>
    </submittedName>
</protein>
<dbReference type="EMBL" id="CADCXN010000077">
    <property type="protein sequence ID" value="CAA9891664.1"/>
    <property type="molecule type" value="Genomic_DNA"/>
</dbReference>
<dbReference type="CDD" id="cd00383">
    <property type="entry name" value="trans_reg_C"/>
    <property type="match status" value="1"/>
</dbReference>
<comment type="caution">
    <text evidence="4">The sequence shown here is derived from an EMBL/GenBank/DDBJ whole genome shotgun (WGS) entry which is preliminary data.</text>
</comment>
<keyword evidence="1 2" id="KW-0238">DNA-binding</keyword>
<organism evidence="4 5">
    <name type="scientific">Candidatus Methylobacter favarea</name>
    <dbReference type="NCBI Taxonomy" id="2707345"/>
    <lineage>
        <taxon>Bacteria</taxon>
        <taxon>Pseudomonadati</taxon>
        <taxon>Pseudomonadota</taxon>
        <taxon>Gammaproteobacteria</taxon>
        <taxon>Methylococcales</taxon>
        <taxon>Methylococcaceae</taxon>
        <taxon>Methylobacter</taxon>
    </lineage>
</organism>
<dbReference type="SUPFAM" id="SSF52172">
    <property type="entry name" value="CheY-like"/>
    <property type="match status" value="1"/>
</dbReference>
<dbReference type="AlphaFoldDB" id="A0A8S0X8Y2"/>
<dbReference type="SUPFAM" id="SSF46894">
    <property type="entry name" value="C-terminal effector domain of the bipartite response regulators"/>
    <property type="match status" value="1"/>
</dbReference>
<sequence length="306" mass="35470">MTKDEFRIAIISDNPFHLGLLKGYCYVHNYTVTAVDAETIGKLMEIRPDLIVLALDLNQDSTKKIDLNLVQEMSILYKIPVCCLRNVYGISEREHDIASWIDEFLDPPLAINQLDDYIGGKFSHLYRFKDQRNQERRVVRDRRNSAVHRPDANIYAKPLQDDTLTKNIKEYPFTVGPFQIDQRSKCVFLYGKTLDLTRKEFELFELLAKDVERVLMVDEIIQHLWPINNRATKSDLYQYMHLLRKKIEKDPNNPQWILTIKGFGYKLNVSVADSIITNRASARCKVEEGPFDLLNGNYVLAPSITG</sequence>